<feature type="compositionally biased region" description="Basic and acidic residues" evidence="1">
    <location>
        <begin position="428"/>
        <end position="447"/>
    </location>
</feature>
<accession>A0ABR1S626</accession>
<sequence length="472" mass="50093">MEKAKQAIRDFTSKSGHHDTTVHSATAPSVEHEAVKPQQHENINTAIDREVHQDHYHQTVQPVEAHEVLPEQHHHKLGGVEHREFDHRNNEETRRRLAAETEGFHDERVVHDTTRTKAHAPVVEGEHVHHHLHETIQPVVHKETIEPHVVHTTVPIHETHHNKAQHHQTTTLPAVNMSDWQSQGGLLHGRDERYDNFEGQPEDVGGLGKVLHRSHESDKDPVERHTFHGDFNEEGGREGHHAKQYSGRTGAGDNVTSSSTTGTGSRMGMGTSSTSKMGTTTSSTGRTAMVDEGMTGSRNPMSSGASTTSRESGVTGSTGGAAASAAAMAMRGNRGDTTTGTTQSGRMAGSGAPSGLGPLAGRTTGGSGATSGMTGNMPAASDMGSSTTSSTTGAGTGARHNRADSGKGFADEDTYGGTRKPGAFDSTRAGERGGTDKMGSSHDETGRKKSGLLDRLNPMTDSTGDGQAGFMK</sequence>
<evidence type="ECO:0000256" key="1">
    <source>
        <dbReference type="SAM" id="MobiDB-lite"/>
    </source>
</evidence>
<feature type="compositionally biased region" description="Basic and acidic residues" evidence="1">
    <location>
        <begin position="1"/>
        <end position="21"/>
    </location>
</feature>
<reference evidence="2 3" key="1">
    <citation type="submission" date="2023-01" db="EMBL/GenBank/DDBJ databases">
        <title>Analysis of 21 Apiospora genomes using comparative genomics revels a genus with tremendous synthesis potential of carbohydrate active enzymes and secondary metabolites.</title>
        <authorList>
            <person name="Sorensen T."/>
        </authorList>
    </citation>
    <scope>NUCLEOTIDE SEQUENCE [LARGE SCALE GENOMIC DNA]</scope>
    <source>
        <strain evidence="2 3">CBS 20057</strain>
    </source>
</reference>
<gene>
    <name evidence="2" type="ORF">PG991_003755</name>
</gene>
<dbReference type="PANTHER" id="PTHR38703">
    <property type="entry name" value="CHROMOSOME 8, WHOLE GENOME SHOTGUN SEQUENCE"/>
    <property type="match status" value="1"/>
</dbReference>
<feature type="compositionally biased region" description="Low complexity" evidence="1">
    <location>
        <begin position="256"/>
        <end position="287"/>
    </location>
</feature>
<feature type="compositionally biased region" description="Low complexity" evidence="1">
    <location>
        <begin position="370"/>
        <end position="393"/>
    </location>
</feature>
<feature type="region of interest" description="Disordered" evidence="1">
    <location>
        <begin position="1"/>
        <end position="36"/>
    </location>
</feature>
<proteinExistence type="predicted"/>
<evidence type="ECO:0000313" key="3">
    <source>
        <dbReference type="Proteomes" id="UP001396898"/>
    </source>
</evidence>
<feature type="compositionally biased region" description="Polar residues" evidence="1">
    <location>
        <begin position="296"/>
        <end position="314"/>
    </location>
</feature>
<dbReference type="Proteomes" id="UP001396898">
    <property type="component" value="Unassembled WGS sequence"/>
</dbReference>
<organism evidence="2 3">
    <name type="scientific">Apiospora marii</name>
    <dbReference type="NCBI Taxonomy" id="335849"/>
    <lineage>
        <taxon>Eukaryota</taxon>
        <taxon>Fungi</taxon>
        <taxon>Dikarya</taxon>
        <taxon>Ascomycota</taxon>
        <taxon>Pezizomycotina</taxon>
        <taxon>Sordariomycetes</taxon>
        <taxon>Xylariomycetidae</taxon>
        <taxon>Amphisphaeriales</taxon>
        <taxon>Apiosporaceae</taxon>
        <taxon>Apiospora</taxon>
    </lineage>
</organism>
<evidence type="ECO:0000313" key="2">
    <source>
        <dbReference type="EMBL" id="KAK8026699.1"/>
    </source>
</evidence>
<feature type="compositionally biased region" description="Basic and acidic residues" evidence="1">
    <location>
        <begin position="214"/>
        <end position="241"/>
    </location>
</feature>
<name>A0ABR1S626_9PEZI</name>
<protein>
    <recommendedName>
        <fullName evidence="4">Allergen</fullName>
    </recommendedName>
</protein>
<feature type="region of interest" description="Disordered" evidence="1">
    <location>
        <begin position="214"/>
        <end position="472"/>
    </location>
</feature>
<dbReference type="PANTHER" id="PTHR38703:SF1">
    <property type="entry name" value="ALLERGEN"/>
    <property type="match status" value="1"/>
</dbReference>
<dbReference type="EMBL" id="JAQQWI010000007">
    <property type="protein sequence ID" value="KAK8026699.1"/>
    <property type="molecule type" value="Genomic_DNA"/>
</dbReference>
<evidence type="ECO:0008006" key="4">
    <source>
        <dbReference type="Google" id="ProtNLM"/>
    </source>
</evidence>
<comment type="caution">
    <text evidence="2">The sequence shown here is derived from an EMBL/GenBank/DDBJ whole genome shotgun (WGS) entry which is preliminary data.</text>
</comment>
<feature type="compositionally biased region" description="Low complexity" evidence="1">
    <location>
        <begin position="320"/>
        <end position="346"/>
    </location>
</feature>
<keyword evidence="3" id="KW-1185">Reference proteome</keyword>